<evidence type="ECO:0000313" key="9">
    <source>
        <dbReference type="Proteomes" id="UP001652661"/>
    </source>
</evidence>
<evidence type="ECO:0000259" key="8">
    <source>
        <dbReference type="SMART" id="SM00078"/>
    </source>
</evidence>
<protein>
    <submittedName>
        <fullName evidence="10">Probable insulin-like peptide 3</fullName>
    </submittedName>
</protein>
<dbReference type="InterPro" id="IPR036438">
    <property type="entry name" value="Insulin-like_sf"/>
</dbReference>
<dbReference type="SMART" id="SM00078">
    <property type="entry name" value="IlGF"/>
    <property type="match status" value="1"/>
</dbReference>
<keyword evidence="6" id="KW-0964">Secreted</keyword>
<dbReference type="OrthoDB" id="10019596at2759"/>
<dbReference type="OMA" id="ESHHMNS"/>
<dbReference type="SUPFAM" id="SSF56994">
    <property type="entry name" value="Insulin-like"/>
    <property type="match status" value="1"/>
</dbReference>
<feature type="chain" id="PRO_5028160147" evidence="7">
    <location>
        <begin position="22"/>
        <end position="123"/>
    </location>
</feature>
<dbReference type="GO" id="GO:0005179">
    <property type="term" value="F:hormone activity"/>
    <property type="evidence" value="ECO:0007669"/>
    <property type="project" value="InterPro"/>
</dbReference>
<keyword evidence="9" id="KW-1185">Reference proteome</keyword>
<name>A0A6P4IHB4_DROKI</name>
<accession>A0A6P4IHB4</accession>
<dbReference type="Gene3D" id="1.10.100.10">
    <property type="entry name" value="Insulin-like"/>
    <property type="match status" value="1"/>
</dbReference>
<evidence type="ECO:0000256" key="4">
    <source>
        <dbReference type="ARBA" id="ARBA00022729"/>
    </source>
</evidence>
<dbReference type="InterPro" id="IPR022353">
    <property type="entry name" value="Insulin_CS"/>
</dbReference>
<comment type="subunit">
    <text evidence="2">Heterodimer of a B chain and an A chain linked by two disulfide bonds.</text>
</comment>
<proteinExistence type="inferred from homology"/>
<evidence type="ECO:0000256" key="1">
    <source>
        <dbReference type="ARBA" id="ARBA00009034"/>
    </source>
</evidence>
<evidence type="ECO:0000256" key="3">
    <source>
        <dbReference type="ARBA" id="ARBA00022685"/>
    </source>
</evidence>
<dbReference type="PANTHER" id="PTHR13647:SF4">
    <property type="entry name" value="INSULIN-LIKE PEPTIDE 1-RELATED"/>
    <property type="match status" value="1"/>
</dbReference>
<feature type="domain" description="Insulin-like" evidence="8">
    <location>
        <begin position="33"/>
        <end position="122"/>
    </location>
</feature>
<evidence type="ECO:0000256" key="7">
    <source>
        <dbReference type="SAM" id="SignalP"/>
    </source>
</evidence>
<keyword evidence="5" id="KW-1015">Disulfide bond</keyword>
<dbReference type="GO" id="GO:0005576">
    <property type="term" value="C:extracellular region"/>
    <property type="evidence" value="ECO:0007669"/>
    <property type="project" value="UniProtKB-SubCell"/>
</dbReference>
<evidence type="ECO:0000256" key="5">
    <source>
        <dbReference type="ARBA" id="ARBA00023157"/>
    </source>
</evidence>
<dbReference type="GeneID" id="108078795"/>
<evidence type="ECO:0000313" key="10">
    <source>
        <dbReference type="RefSeq" id="XP_017028347.1"/>
    </source>
</evidence>
<comment type="subcellular location">
    <subcellularLocation>
        <location evidence="6">Secreted</location>
    </subcellularLocation>
</comment>
<gene>
    <name evidence="10" type="primary">LOC108078795</name>
</gene>
<organism evidence="9 10">
    <name type="scientific">Drosophila kikkawai</name>
    <name type="common">Fruit fly</name>
    <dbReference type="NCBI Taxonomy" id="30033"/>
    <lineage>
        <taxon>Eukaryota</taxon>
        <taxon>Metazoa</taxon>
        <taxon>Ecdysozoa</taxon>
        <taxon>Arthropoda</taxon>
        <taxon>Hexapoda</taxon>
        <taxon>Insecta</taxon>
        <taxon>Pterygota</taxon>
        <taxon>Neoptera</taxon>
        <taxon>Endopterygota</taxon>
        <taxon>Diptera</taxon>
        <taxon>Brachycera</taxon>
        <taxon>Muscomorpha</taxon>
        <taxon>Ephydroidea</taxon>
        <taxon>Drosophilidae</taxon>
        <taxon>Drosophila</taxon>
        <taxon>Sophophora</taxon>
    </lineage>
</organism>
<dbReference type="RefSeq" id="XP_017028347.1">
    <property type="nucleotide sequence ID" value="XM_017172858.3"/>
</dbReference>
<keyword evidence="4 7" id="KW-0732">Signal</keyword>
<dbReference type="Proteomes" id="UP001652661">
    <property type="component" value="Chromosome 3L"/>
</dbReference>
<evidence type="ECO:0000256" key="6">
    <source>
        <dbReference type="RuleBase" id="RU000406"/>
    </source>
</evidence>
<sequence length="123" mass="13904">MSRSLIHLLVLLLPILGHLDAVYSSESIMFNKCGEGLSNLMIDLCINGFNTHFSHKRASSMTDLNLFDYVDNMVDSRNEEVAVIKPHHPRLSSLMATRRLSRLIADECCAKKCSFSEIMAYCH</sequence>
<dbReference type="InterPro" id="IPR016179">
    <property type="entry name" value="Insulin-like"/>
</dbReference>
<feature type="signal peptide" evidence="7">
    <location>
        <begin position="1"/>
        <end position="21"/>
    </location>
</feature>
<reference evidence="10" key="1">
    <citation type="submission" date="2025-08" db="UniProtKB">
        <authorList>
            <consortium name="RefSeq"/>
        </authorList>
    </citation>
    <scope>IDENTIFICATION</scope>
    <source>
        <strain evidence="10">14028-0561.14</strain>
        <tissue evidence="10">Whole fly</tissue>
    </source>
</reference>
<dbReference type="AlphaFoldDB" id="A0A6P4IHB4"/>
<dbReference type="Pfam" id="PF00049">
    <property type="entry name" value="Insulin"/>
    <property type="match status" value="1"/>
</dbReference>
<evidence type="ECO:0000256" key="2">
    <source>
        <dbReference type="ARBA" id="ARBA00011207"/>
    </source>
</evidence>
<keyword evidence="3" id="KW-0165">Cleavage on pair of basic residues</keyword>
<dbReference type="PROSITE" id="PS00262">
    <property type="entry name" value="INSULIN"/>
    <property type="match status" value="1"/>
</dbReference>
<dbReference type="PANTHER" id="PTHR13647">
    <property type="entry name" value="INSULIN-LIKE PEPTIDE 2-RELATED"/>
    <property type="match status" value="1"/>
</dbReference>
<comment type="similarity">
    <text evidence="1 6">Belongs to the insulin family.</text>
</comment>